<feature type="transmembrane region" description="Helical" evidence="1">
    <location>
        <begin position="318"/>
        <end position="338"/>
    </location>
</feature>
<feature type="transmembrane region" description="Helical" evidence="1">
    <location>
        <begin position="160"/>
        <end position="181"/>
    </location>
</feature>
<evidence type="ECO:0000313" key="2">
    <source>
        <dbReference type="EMBL" id="MBI5128470.1"/>
    </source>
</evidence>
<feature type="transmembrane region" description="Helical" evidence="1">
    <location>
        <begin position="238"/>
        <end position="258"/>
    </location>
</feature>
<dbReference type="EMBL" id="JACRJB010000010">
    <property type="protein sequence ID" value="MBI5128470.1"/>
    <property type="molecule type" value="Genomic_DNA"/>
</dbReference>
<name>A0A933RTT1_RHOPL</name>
<keyword evidence="1" id="KW-1133">Transmembrane helix</keyword>
<proteinExistence type="predicted"/>
<accession>A0A933RTT1</accession>
<feature type="transmembrane region" description="Helical" evidence="1">
    <location>
        <begin position="278"/>
        <end position="298"/>
    </location>
</feature>
<evidence type="ECO:0008006" key="4">
    <source>
        <dbReference type="Google" id="ProtNLM"/>
    </source>
</evidence>
<gene>
    <name evidence="2" type="ORF">HZA66_03425</name>
</gene>
<feature type="transmembrane region" description="Helical" evidence="1">
    <location>
        <begin position="65"/>
        <end position="89"/>
    </location>
</feature>
<feature type="transmembrane region" description="Helical" evidence="1">
    <location>
        <begin position="126"/>
        <end position="148"/>
    </location>
</feature>
<feature type="transmembrane region" description="Helical" evidence="1">
    <location>
        <begin position="370"/>
        <end position="390"/>
    </location>
</feature>
<sequence>MSNVGAQVVAFGMSLALARLVSVSTFGVYGIFLAISSVGSALLLSRLDIAVALSKDRSELVHATLGGLSFIVIAGGVLTPLAIASLVWWSSVPISTSYAVSIGVTICFTSVYQVLLMVAANTKQTIVYGVGRLLNIFVISALQLVSVATGSSIELSTAHAVGQAASTVCLSLAILPSLIAVGKVRKNDVVFAEIWRRLSKYIMFGGVAAGVNILAQREVLVLLVGAVYGPAAAGLVTFSLRTVNGALGMLSVAVLHYLTPQIGAAVAPGGVRALFIKYAPLLMAIVISAVLPLITFGSELYEAIFGAQWSAVGGYVRALAPIFICQFVISPFSVALLARDEHLFVIFWDISRIAVACIMAWIAIVSDLAVLPFLLCVAGIYGLFYFWILLRAIGGGRPKVG</sequence>
<evidence type="ECO:0000256" key="1">
    <source>
        <dbReference type="SAM" id="Phobius"/>
    </source>
</evidence>
<evidence type="ECO:0000313" key="3">
    <source>
        <dbReference type="Proteomes" id="UP000782519"/>
    </source>
</evidence>
<dbReference type="AlphaFoldDB" id="A0A933RTT1"/>
<dbReference type="Proteomes" id="UP000782519">
    <property type="component" value="Unassembled WGS sequence"/>
</dbReference>
<feature type="transmembrane region" description="Helical" evidence="1">
    <location>
        <begin position="95"/>
        <end position="119"/>
    </location>
</feature>
<reference evidence="2" key="1">
    <citation type="submission" date="2020-07" db="EMBL/GenBank/DDBJ databases">
        <title>Huge and variable diversity of episymbiotic CPR bacteria and DPANN archaea in groundwater ecosystems.</title>
        <authorList>
            <person name="He C.Y."/>
            <person name="Keren R."/>
            <person name="Whittaker M."/>
            <person name="Farag I.F."/>
            <person name="Doudna J."/>
            <person name="Cate J.H.D."/>
            <person name="Banfield J.F."/>
        </authorList>
    </citation>
    <scope>NUCLEOTIDE SEQUENCE</scope>
    <source>
        <strain evidence="2">NC_groundwater_1818_Pr3_B-0.1um_66_35</strain>
    </source>
</reference>
<keyword evidence="1" id="KW-0812">Transmembrane</keyword>
<protein>
    <recommendedName>
        <fullName evidence="4">Polysaccharide biosynthesis protein</fullName>
    </recommendedName>
</protein>
<organism evidence="2 3">
    <name type="scientific">Rhodopseudomonas palustris</name>
    <dbReference type="NCBI Taxonomy" id="1076"/>
    <lineage>
        <taxon>Bacteria</taxon>
        <taxon>Pseudomonadati</taxon>
        <taxon>Pseudomonadota</taxon>
        <taxon>Alphaproteobacteria</taxon>
        <taxon>Hyphomicrobiales</taxon>
        <taxon>Nitrobacteraceae</taxon>
        <taxon>Rhodopseudomonas</taxon>
    </lineage>
</organism>
<comment type="caution">
    <text evidence="2">The sequence shown here is derived from an EMBL/GenBank/DDBJ whole genome shotgun (WGS) entry which is preliminary data.</text>
</comment>
<feature type="transmembrane region" description="Helical" evidence="1">
    <location>
        <begin position="26"/>
        <end position="44"/>
    </location>
</feature>
<feature type="transmembrane region" description="Helical" evidence="1">
    <location>
        <begin position="345"/>
        <end position="364"/>
    </location>
</feature>
<keyword evidence="1" id="KW-0472">Membrane</keyword>